<comment type="caution">
    <text evidence="1">The sequence shown here is derived from an EMBL/GenBank/DDBJ whole genome shotgun (WGS) entry which is preliminary data.</text>
</comment>
<keyword evidence="2" id="KW-1185">Reference proteome</keyword>
<organism evidence="1 2">
    <name type="scientific">Nephila pilipes</name>
    <name type="common">Giant wood spider</name>
    <name type="synonym">Nephila maculata</name>
    <dbReference type="NCBI Taxonomy" id="299642"/>
    <lineage>
        <taxon>Eukaryota</taxon>
        <taxon>Metazoa</taxon>
        <taxon>Ecdysozoa</taxon>
        <taxon>Arthropoda</taxon>
        <taxon>Chelicerata</taxon>
        <taxon>Arachnida</taxon>
        <taxon>Araneae</taxon>
        <taxon>Araneomorphae</taxon>
        <taxon>Entelegynae</taxon>
        <taxon>Araneoidea</taxon>
        <taxon>Nephilidae</taxon>
        <taxon>Nephila</taxon>
    </lineage>
</organism>
<gene>
    <name evidence="1" type="ORF">NPIL_280771</name>
</gene>
<dbReference type="Proteomes" id="UP000887013">
    <property type="component" value="Unassembled WGS sequence"/>
</dbReference>
<proteinExistence type="predicted"/>
<accession>A0A8X6JNF7</accession>
<name>A0A8X6JNF7_NEPPI</name>
<evidence type="ECO:0000313" key="1">
    <source>
        <dbReference type="EMBL" id="GFS46848.1"/>
    </source>
</evidence>
<protein>
    <submittedName>
        <fullName evidence="1">Uncharacterized protein</fullName>
    </submittedName>
</protein>
<dbReference type="EMBL" id="BMAW01044884">
    <property type="protein sequence ID" value="GFS46848.1"/>
    <property type="molecule type" value="Genomic_DNA"/>
</dbReference>
<reference evidence="1" key="1">
    <citation type="submission" date="2020-08" db="EMBL/GenBank/DDBJ databases">
        <title>Multicomponent nature underlies the extraordinary mechanical properties of spider dragline silk.</title>
        <authorList>
            <person name="Kono N."/>
            <person name="Nakamura H."/>
            <person name="Mori M."/>
            <person name="Yoshida Y."/>
            <person name="Ohtoshi R."/>
            <person name="Malay A.D."/>
            <person name="Moran D.A.P."/>
            <person name="Tomita M."/>
            <person name="Numata K."/>
            <person name="Arakawa K."/>
        </authorList>
    </citation>
    <scope>NUCLEOTIDE SEQUENCE</scope>
</reference>
<sequence length="146" mass="16615">MCHTVFDKGATVFDKNKISLFSNKAGYRLPLRKITKNNPFWLNYKGYGTAKAIIPQPSLQINNTNVERGCSYPRWQSVVVAMQPDPRCQNCLLRVVIALMRATSSIASRHDNSIKILDIRGVSGDMRTPPRQREFKLLVFKTDRSS</sequence>
<evidence type="ECO:0000313" key="2">
    <source>
        <dbReference type="Proteomes" id="UP000887013"/>
    </source>
</evidence>
<dbReference type="AlphaFoldDB" id="A0A8X6JNF7"/>